<evidence type="ECO:0000313" key="1">
    <source>
        <dbReference type="EMBL" id="KAF1920996.1"/>
    </source>
</evidence>
<dbReference type="PANTHER" id="PTHR38846:SF1">
    <property type="entry name" value="C3H1-TYPE DOMAIN-CONTAINING PROTEIN"/>
    <property type="match status" value="1"/>
</dbReference>
<sequence length="125" mass="14837">WSRHKGFFPDPKADFVNEFERLADHLGWNAAERQRYPPEYIEAEFDRYYGLVSKSLRNWHNLCRICLVEPLPHYIDDCVRVSCVLVNIVNLPNNRRTGKPAHVFATKRHFIDYTYPNRRYPAEGA</sequence>
<feature type="non-terminal residue" evidence="1">
    <location>
        <position position="1"/>
    </location>
</feature>
<dbReference type="Proteomes" id="UP000800096">
    <property type="component" value="Unassembled WGS sequence"/>
</dbReference>
<proteinExistence type="predicted"/>
<dbReference type="EMBL" id="ML979132">
    <property type="protein sequence ID" value="KAF1920996.1"/>
    <property type="molecule type" value="Genomic_DNA"/>
</dbReference>
<reference evidence="1" key="1">
    <citation type="journal article" date="2020" name="Stud. Mycol.">
        <title>101 Dothideomycetes genomes: a test case for predicting lifestyles and emergence of pathogens.</title>
        <authorList>
            <person name="Haridas S."/>
            <person name="Albert R."/>
            <person name="Binder M."/>
            <person name="Bloem J."/>
            <person name="Labutti K."/>
            <person name="Salamov A."/>
            <person name="Andreopoulos B."/>
            <person name="Baker S."/>
            <person name="Barry K."/>
            <person name="Bills G."/>
            <person name="Bluhm B."/>
            <person name="Cannon C."/>
            <person name="Castanera R."/>
            <person name="Culley D."/>
            <person name="Daum C."/>
            <person name="Ezra D."/>
            <person name="Gonzalez J."/>
            <person name="Henrissat B."/>
            <person name="Kuo A."/>
            <person name="Liang C."/>
            <person name="Lipzen A."/>
            <person name="Lutzoni F."/>
            <person name="Magnuson J."/>
            <person name="Mondo S."/>
            <person name="Nolan M."/>
            <person name="Ohm R."/>
            <person name="Pangilinan J."/>
            <person name="Park H.-J."/>
            <person name="Ramirez L."/>
            <person name="Alfaro M."/>
            <person name="Sun H."/>
            <person name="Tritt A."/>
            <person name="Yoshinaga Y."/>
            <person name="Zwiers L.-H."/>
            <person name="Turgeon B."/>
            <person name="Goodwin S."/>
            <person name="Spatafora J."/>
            <person name="Crous P."/>
            <person name="Grigoriev I."/>
        </authorList>
    </citation>
    <scope>NUCLEOTIDE SEQUENCE</scope>
    <source>
        <strain evidence="1">HMLAC05119</strain>
    </source>
</reference>
<organism evidence="1 2">
    <name type="scientific">Ampelomyces quisqualis</name>
    <name type="common">Powdery mildew agent</name>
    <dbReference type="NCBI Taxonomy" id="50730"/>
    <lineage>
        <taxon>Eukaryota</taxon>
        <taxon>Fungi</taxon>
        <taxon>Dikarya</taxon>
        <taxon>Ascomycota</taxon>
        <taxon>Pezizomycotina</taxon>
        <taxon>Dothideomycetes</taxon>
        <taxon>Pleosporomycetidae</taxon>
        <taxon>Pleosporales</taxon>
        <taxon>Pleosporineae</taxon>
        <taxon>Phaeosphaeriaceae</taxon>
        <taxon>Ampelomyces</taxon>
    </lineage>
</organism>
<accession>A0A6A5R2H0</accession>
<evidence type="ECO:0000313" key="2">
    <source>
        <dbReference type="Proteomes" id="UP000800096"/>
    </source>
</evidence>
<gene>
    <name evidence="1" type="ORF">BDU57DRAFT_407890</name>
</gene>
<keyword evidence="2" id="KW-1185">Reference proteome</keyword>
<dbReference type="AlphaFoldDB" id="A0A6A5R2H0"/>
<name>A0A6A5R2H0_AMPQU</name>
<protein>
    <submittedName>
        <fullName evidence="1">Uncharacterized protein</fullName>
    </submittedName>
</protein>
<feature type="non-terminal residue" evidence="1">
    <location>
        <position position="125"/>
    </location>
</feature>
<dbReference type="OrthoDB" id="6105938at2759"/>
<dbReference type="PANTHER" id="PTHR38846">
    <property type="entry name" value="C3H1-TYPE DOMAIN-CONTAINING PROTEIN"/>
    <property type="match status" value="1"/>
</dbReference>